<evidence type="ECO:0000313" key="2">
    <source>
        <dbReference type="EMBL" id="THU94209.1"/>
    </source>
</evidence>
<proteinExistence type="predicted"/>
<protein>
    <submittedName>
        <fullName evidence="2">Uncharacterized protein</fullName>
    </submittedName>
</protein>
<feature type="compositionally biased region" description="Low complexity" evidence="1">
    <location>
        <begin position="74"/>
        <end position="91"/>
    </location>
</feature>
<dbReference type="AlphaFoldDB" id="A0A4S8LX18"/>
<dbReference type="Proteomes" id="UP000297245">
    <property type="component" value="Unassembled WGS sequence"/>
</dbReference>
<feature type="compositionally biased region" description="Polar residues" evidence="1">
    <location>
        <begin position="33"/>
        <end position="53"/>
    </location>
</feature>
<gene>
    <name evidence="2" type="ORF">K435DRAFT_860839</name>
</gene>
<evidence type="ECO:0000313" key="3">
    <source>
        <dbReference type="Proteomes" id="UP000297245"/>
    </source>
</evidence>
<feature type="region of interest" description="Disordered" evidence="1">
    <location>
        <begin position="1"/>
        <end position="137"/>
    </location>
</feature>
<accession>A0A4S8LX18</accession>
<evidence type="ECO:0000256" key="1">
    <source>
        <dbReference type="SAM" id="MobiDB-lite"/>
    </source>
</evidence>
<organism evidence="2 3">
    <name type="scientific">Dendrothele bispora (strain CBS 962.96)</name>
    <dbReference type="NCBI Taxonomy" id="1314807"/>
    <lineage>
        <taxon>Eukaryota</taxon>
        <taxon>Fungi</taxon>
        <taxon>Dikarya</taxon>
        <taxon>Basidiomycota</taxon>
        <taxon>Agaricomycotina</taxon>
        <taxon>Agaricomycetes</taxon>
        <taxon>Agaricomycetidae</taxon>
        <taxon>Agaricales</taxon>
        <taxon>Agaricales incertae sedis</taxon>
        <taxon>Dendrothele</taxon>
    </lineage>
</organism>
<keyword evidence="3" id="KW-1185">Reference proteome</keyword>
<dbReference type="EMBL" id="ML179230">
    <property type="protein sequence ID" value="THU94209.1"/>
    <property type="molecule type" value="Genomic_DNA"/>
</dbReference>
<sequence length="164" mass="18085">MSLPQTPVKPKRRFLSGSPSLGLTANKVKGPLSTPTSLRQGSSSQDRNGTPPLSTVKPPFFSDLRDQPRKNAASHSPEISGSSSGDLPLDGPDQKRRRMEASPSRSSPRRVNLGGPKDATPCSTDTDKKAKHTKTQNDYTREYELRRDGCIVRGGYCQRRRYFV</sequence>
<name>A0A4S8LX18_DENBC</name>
<reference evidence="2 3" key="1">
    <citation type="journal article" date="2019" name="Nat. Ecol. Evol.">
        <title>Megaphylogeny resolves global patterns of mushroom evolution.</title>
        <authorList>
            <person name="Varga T."/>
            <person name="Krizsan K."/>
            <person name="Foldi C."/>
            <person name="Dima B."/>
            <person name="Sanchez-Garcia M."/>
            <person name="Sanchez-Ramirez S."/>
            <person name="Szollosi G.J."/>
            <person name="Szarkandi J.G."/>
            <person name="Papp V."/>
            <person name="Albert L."/>
            <person name="Andreopoulos W."/>
            <person name="Angelini C."/>
            <person name="Antonin V."/>
            <person name="Barry K.W."/>
            <person name="Bougher N.L."/>
            <person name="Buchanan P."/>
            <person name="Buyck B."/>
            <person name="Bense V."/>
            <person name="Catcheside P."/>
            <person name="Chovatia M."/>
            <person name="Cooper J."/>
            <person name="Damon W."/>
            <person name="Desjardin D."/>
            <person name="Finy P."/>
            <person name="Geml J."/>
            <person name="Haridas S."/>
            <person name="Hughes K."/>
            <person name="Justo A."/>
            <person name="Karasinski D."/>
            <person name="Kautmanova I."/>
            <person name="Kiss B."/>
            <person name="Kocsube S."/>
            <person name="Kotiranta H."/>
            <person name="LaButti K.M."/>
            <person name="Lechner B.E."/>
            <person name="Liimatainen K."/>
            <person name="Lipzen A."/>
            <person name="Lukacs Z."/>
            <person name="Mihaltcheva S."/>
            <person name="Morgado L.N."/>
            <person name="Niskanen T."/>
            <person name="Noordeloos M.E."/>
            <person name="Ohm R.A."/>
            <person name="Ortiz-Santana B."/>
            <person name="Ovrebo C."/>
            <person name="Racz N."/>
            <person name="Riley R."/>
            <person name="Savchenko A."/>
            <person name="Shiryaev A."/>
            <person name="Soop K."/>
            <person name="Spirin V."/>
            <person name="Szebenyi C."/>
            <person name="Tomsovsky M."/>
            <person name="Tulloss R.E."/>
            <person name="Uehling J."/>
            <person name="Grigoriev I.V."/>
            <person name="Vagvolgyi C."/>
            <person name="Papp T."/>
            <person name="Martin F.M."/>
            <person name="Miettinen O."/>
            <person name="Hibbett D.S."/>
            <person name="Nagy L.G."/>
        </authorList>
    </citation>
    <scope>NUCLEOTIDE SEQUENCE [LARGE SCALE GENOMIC DNA]</scope>
    <source>
        <strain evidence="2 3">CBS 962.96</strain>
    </source>
</reference>